<dbReference type="RefSeq" id="WP_165334882.1">
    <property type="nucleotide sequence ID" value="NZ_JAAKZW010000151.1"/>
</dbReference>
<dbReference type="Proteomes" id="UP000481109">
    <property type="component" value="Unassembled WGS sequence"/>
</dbReference>
<feature type="transmembrane region" description="Helical" evidence="2">
    <location>
        <begin position="318"/>
        <end position="338"/>
    </location>
</feature>
<feature type="transmembrane region" description="Helical" evidence="2">
    <location>
        <begin position="116"/>
        <end position="137"/>
    </location>
</feature>
<comment type="caution">
    <text evidence="3">The sequence shown here is derived from an EMBL/GenBank/DDBJ whole genome shotgun (WGS) entry which is preliminary data.</text>
</comment>
<accession>A0A6G4XRK2</accession>
<feature type="transmembrane region" description="Helical" evidence="2">
    <location>
        <begin position="350"/>
        <end position="370"/>
    </location>
</feature>
<feature type="compositionally biased region" description="Low complexity" evidence="1">
    <location>
        <begin position="470"/>
        <end position="485"/>
    </location>
</feature>
<evidence type="ECO:0000256" key="2">
    <source>
        <dbReference type="SAM" id="Phobius"/>
    </source>
</evidence>
<keyword evidence="4" id="KW-1185">Reference proteome</keyword>
<evidence type="ECO:0000313" key="3">
    <source>
        <dbReference type="EMBL" id="NGO79437.1"/>
    </source>
</evidence>
<keyword evidence="2" id="KW-0472">Membrane</keyword>
<sequence length="497" mass="49794">MGPPPPAYVPAPAGPSPVGAFLGRAFRGGWAASAQAALWPVGMLLIASAAIAIPSYGQEDEVVVSFTDRLRLVLALLLQGLGGGFEVSGPAEDSNPFESGGDPGLFDGSGGDSGTASLSMVPGTLTALWIVALLIGVRMLRSRQALVPRTSRTAGLEAALRIALLTCAAVLVLALFAAPTIDGVEVSSAPLLSALGALVLSLATAAALLHRDDLAEWLAMRPGVHAFVRAGATALRALAVVLALGALVAYLCLAAQEDMEKEGLLVLLAFLPNLGAAAVGLGWGGALEFSARGSSGFSGGTESETVDLSELADLTNDWALVGGLALGAVCALTVGVLAARRHAGRGEQALVAGLFFGALLVVGAVSGLAVEGTSGQIAELSGEGSFEAGLSIPEMLLFGLLWLSAATFLGPYVLRMTGNSSVPPAPYAPPTPLYAPPAAGAPAAHPVYELGMLGSPAADQDVPDAARPPGQDAQAGQDGQASNPQGAPPPGPYTPFA</sequence>
<dbReference type="AlphaFoldDB" id="A0A6G4XRK2"/>
<feature type="region of interest" description="Disordered" evidence="1">
    <location>
        <begin position="452"/>
        <end position="497"/>
    </location>
</feature>
<evidence type="ECO:0000256" key="1">
    <source>
        <dbReference type="SAM" id="MobiDB-lite"/>
    </source>
</evidence>
<organism evidence="3 4">
    <name type="scientific">Streptomyces mesophilus</name>
    <dbReference type="NCBI Taxonomy" id="1775132"/>
    <lineage>
        <taxon>Bacteria</taxon>
        <taxon>Bacillati</taxon>
        <taxon>Actinomycetota</taxon>
        <taxon>Actinomycetes</taxon>
        <taxon>Kitasatosporales</taxon>
        <taxon>Streptomycetaceae</taxon>
        <taxon>Streptomyces</taxon>
    </lineage>
</organism>
<proteinExistence type="predicted"/>
<keyword evidence="2" id="KW-1133">Transmembrane helix</keyword>
<feature type="region of interest" description="Disordered" evidence="1">
    <location>
        <begin position="89"/>
        <end position="108"/>
    </location>
</feature>
<gene>
    <name evidence="3" type="ORF">G6045_27855</name>
</gene>
<protein>
    <submittedName>
        <fullName evidence="3">Zinc ribbon domain-containing protein</fullName>
    </submittedName>
</protein>
<feature type="transmembrane region" description="Helical" evidence="2">
    <location>
        <begin position="37"/>
        <end position="57"/>
    </location>
</feature>
<feature type="transmembrane region" description="Helical" evidence="2">
    <location>
        <begin position="158"/>
        <end position="178"/>
    </location>
</feature>
<feature type="non-terminal residue" evidence="3">
    <location>
        <position position="497"/>
    </location>
</feature>
<feature type="transmembrane region" description="Helical" evidence="2">
    <location>
        <begin position="69"/>
        <end position="87"/>
    </location>
</feature>
<feature type="transmembrane region" description="Helical" evidence="2">
    <location>
        <begin position="230"/>
        <end position="256"/>
    </location>
</feature>
<keyword evidence="2" id="KW-0812">Transmembrane</keyword>
<feature type="transmembrane region" description="Helical" evidence="2">
    <location>
        <begin position="390"/>
        <end position="414"/>
    </location>
</feature>
<feature type="compositionally biased region" description="Pro residues" evidence="1">
    <location>
        <begin position="486"/>
        <end position="497"/>
    </location>
</feature>
<dbReference type="EMBL" id="JAAKZW010000151">
    <property type="protein sequence ID" value="NGO79437.1"/>
    <property type="molecule type" value="Genomic_DNA"/>
</dbReference>
<name>A0A6G4XRK2_9ACTN</name>
<reference evidence="3 4" key="1">
    <citation type="submission" date="2020-02" db="EMBL/GenBank/DDBJ databases">
        <title>Whole-genome analyses of novel actinobacteria.</title>
        <authorList>
            <person name="Sahin N."/>
            <person name="Tokatli A."/>
        </authorList>
    </citation>
    <scope>NUCLEOTIDE SEQUENCE [LARGE SCALE GENOMIC DNA]</scope>
    <source>
        <strain evidence="3 4">YC504</strain>
    </source>
</reference>
<evidence type="ECO:0000313" key="4">
    <source>
        <dbReference type="Proteomes" id="UP000481109"/>
    </source>
</evidence>